<dbReference type="RefSeq" id="WP_143411379.1">
    <property type="nucleotide sequence ID" value="NZ_VHSF01000003.1"/>
</dbReference>
<dbReference type="Proteomes" id="UP000315131">
    <property type="component" value="Unassembled WGS sequence"/>
</dbReference>
<name>A0A550HZM9_9FLAO</name>
<protein>
    <recommendedName>
        <fullName evidence="4">Peptidase M56 domain-containing protein</fullName>
    </recommendedName>
</protein>
<organism evidence="2 3">
    <name type="scientific">Christiangramia sabulilitoris</name>
    <dbReference type="NCBI Taxonomy" id="2583991"/>
    <lineage>
        <taxon>Bacteria</taxon>
        <taxon>Pseudomonadati</taxon>
        <taxon>Bacteroidota</taxon>
        <taxon>Flavobacteriia</taxon>
        <taxon>Flavobacteriales</taxon>
        <taxon>Flavobacteriaceae</taxon>
        <taxon>Christiangramia</taxon>
    </lineage>
</organism>
<keyword evidence="1" id="KW-0812">Transmembrane</keyword>
<dbReference type="AlphaFoldDB" id="A0A550HZM9"/>
<proteinExistence type="predicted"/>
<reference evidence="2 3" key="1">
    <citation type="submission" date="2019-06" db="EMBL/GenBank/DDBJ databases">
        <title>Gramella sabulilitoris sp. nov., isolated from a marine sand.</title>
        <authorList>
            <person name="Yoon J.-H."/>
        </authorList>
    </citation>
    <scope>NUCLEOTIDE SEQUENCE [LARGE SCALE GENOMIC DNA]</scope>
    <source>
        <strain evidence="2 3">HSMS-1</strain>
    </source>
</reference>
<gene>
    <name evidence="2" type="ORF">FGM01_11820</name>
</gene>
<feature type="transmembrane region" description="Helical" evidence="1">
    <location>
        <begin position="50"/>
        <end position="69"/>
    </location>
</feature>
<sequence length="108" mass="13491">MILIVNKKLLSGRFKGISLWPFVILENEKLKKDDFFLNHEKIHLRQQLEMLVLFFYVWYAIEFFIRYLYCRDSMLAYRNISFEREAYRRENDLQYLGNRSFWAFIRFL</sequence>
<keyword evidence="1" id="KW-1133">Transmembrane helix</keyword>
<evidence type="ECO:0000313" key="3">
    <source>
        <dbReference type="Proteomes" id="UP000315131"/>
    </source>
</evidence>
<dbReference type="OrthoDB" id="1027344at2"/>
<evidence type="ECO:0000256" key="1">
    <source>
        <dbReference type="SAM" id="Phobius"/>
    </source>
</evidence>
<dbReference type="EMBL" id="VHSF01000003">
    <property type="protein sequence ID" value="TRO64182.1"/>
    <property type="molecule type" value="Genomic_DNA"/>
</dbReference>
<accession>A0A550HZM9</accession>
<keyword evidence="1" id="KW-0472">Membrane</keyword>
<evidence type="ECO:0000313" key="2">
    <source>
        <dbReference type="EMBL" id="TRO64182.1"/>
    </source>
</evidence>
<comment type="caution">
    <text evidence="2">The sequence shown here is derived from an EMBL/GenBank/DDBJ whole genome shotgun (WGS) entry which is preliminary data.</text>
</comment>
<evidence type="ECO:0008006" key="4">
    <source>
        <dbReference type="Google" id="ProtNLM"/>
    </source>
</evidence>
<keyword evidence="3" id="KW-1185">Reference proteome</keyword>